<comment type="caution">
    <text evidence="1">The sequence shown here is derived from an EMBL/GenBank/DDBJ whole genome shotgun (WGS) entry which is preliminary data.</text>
</comment>
<proteinExistence type="predicted"/>
<evidence type="ECO:0000313" key="1">
    <source>
        <dbReference type="EMBL" id="EEG34543.1"/>
    </source>
</evidence>
<gene>
    <name evidence="1" type="ORF">NEIFLAOT_00159</name>
</gene>
<keyword evidence="2" id="KW-1185">Reference proteome</keyword>
<dbReference type="Proteomes" id="UP000004457">
    <property type="component" value="Unassembled WGS sequence"/>
</dbReference>
<evidence type="ECO:0000313" key="2">
    <source>
        <dbReference type="Proteomes" id="UP000004457"/>
    </source>
</evidence>
<dbReference type="EMBL" id="ACEN01000005">
    <property type="protein sequence ID" value="EEG34543.1"/>
    <property type="molecule type" value="Genomic_DNA"/>
</dbReference>
<organism evidence="1 2">
    <name type="scientific">Neisseria flavescens NRL30031/H210</name>
    <dbReference type="NCBI Taxonomy" id="546264"/>
    <lineage>
        <taxon>Bacteria</taxon>
        <taxon>Pseudomonadati</taxon>
        <taxon>Pseudomonadota</taxon>
        <taxon>Betaproteobacteria</taxon>
        <taxon>Neisseriales</taxon>
        <taxon>Neisseriaceae</taxon>
        <taxon>Neisseria</taxon>
    </lineage>
</organism>
<accession>C0EJS0</accession>
<sequence>MGIPTQQASRLDSQQEAELNELSRVVLAETEKGMEQIFPTTRPTLHPDDHGVV</sequence>
<name>C0EJS0_NEIFL</name>
<dbReference type="AlphaFoldDB" id="C0EJS0"/>
<reference evidence="1 2" key="1">
    <citation type="submission" date="2009-01" db="EMBL/GenBank/DDBJ databases">
        <authorList>
            <person name="Fulton L."/>
            <person name="Clifton S."/>
            <person name="Chinwalla A.T."/>
            <person name="Mitreva M."/>
            <person name="Sodergren E."/>
            <person name="Weinstock G."/>
            <person name="Clifton S."/>
            <person name="Dooling D.J."/>
            <person name="Fulton B."/>
            <person name="Minx P."/>
            <person name="Pepin K.H."/>
            <person name="Johnson M."/>
            <person name="Bhonagiri V."/>
            <person name="Nash W.E."/>
            <person name="Mardis E.R."/>
            <person name="Wilson R.K."/>
        </authorList>
    </citation>
    <scope>NUCLEOTIDE SEQUENCE [LARGE SCALE GENOMIC DNA]</scope>
    <source>
        <strain evidence="1 2">NRL30031/H210</strain>
    </source>
</reference>
<protein>
    <submittedName>
        <fullName evidence="1">Uncharacterized protein</fullName>
    </submittedName>
</protein>